<dbReference type="InterPro" id="IPR041095">
    <property type="entry name" value="EFG_II"/>
</dbReference>
<evidence type="ECO:0000256" key="3">
    <source>
        <dbReference type="ARBA" id="ARBA00022768"/>
    </source>
</evidence>
<comment type="function">
    <text evidence="6">Mitochondrial GTPase that catalyzes the GTP-dependent ribosomal translocation step during translation elongation. During this step, the ribosome changes from the pre-translocational (PRE) to the post-translocational (POST) state as the newly formed A-site-bound peptidyl-tRNA and P-site-bound deacylated tRNA move to the P and E sites, respectively. Catalyzes the coordinated movement of the two tRNA molecules, the mRNA and conformational changes in the ribosome.</text>
</comment>
<keyword evidence="2 6" id="KW-0547">Nucleotide-binding</keyword>
<dbReference type="FunFam" id="3.40.50.300:FF:000029">
    <property type="entry name" value="Elongation factor G"/>
    <property type="match status" value="1"/>
</dbReference>
<keyword evidence="4 6" id="KW-0648">Protein biosynthesis</keyword>
<dbReference type="PANTHER" id="PTHR43636:SF2">
    <property type="entry name" value="ELONGATION FACTOR G, MITOCHONDRIAL"/>
    <property type="match status" value="1"/>
</dbReference>
<dbReference type="SMART" id="SM00889">
    <property type="entry name" value="EFG_IV"/>
    <property type="match status" value="1"/>
</dbReference>
<reference evidence="8 9" key="1">
    <citation type="journal article" date="2023" name="Nat. Commun.">
        <title>Origin of minicircular mitochondrial genomes in red algae.</title>
        <authorList>
            <person name="Lee Y."/>
            <person name="Cho C.H."/>
            <person name="Lee Y.M."/>
            <person name="Park S.I."/>
            <person name="Yang J.H."/>
            <person name="West J.A."/>
            <person name="Bhattacharya D."/>
            <person name="Yoon H.S."/>
        </authorList>
    </citation>
    <scope>NUCLEOTIDE SEQUENCE [LARGE SCALE GENOMIC DNA]</scope>
    <source>
        <strain evidence="8 9">CCMP1338</strain>
        <tissue evidence="8">Whole cell</tissue>
    </source>
</reference>
<comment type="caution">
    <text evidence="8">The sequence shown here is derived from an EMBL/GenBank/DDBJ whole genome shotgun (WGS) entry which is preliminary data.</text>
</comment>
<dbReference type="SUPFAM" id="SSF52540">
    <property type="entry name" value="P-loop containing nucleoside triphosphate hydrolases"/>
    <property type="match status" value="1"/>
</dbReference>
<dbReference type="Gene3D" id="3.40.50.300">
    <property type="entry name" value="P-loop containing nucleotide triphosphate hydrolases"/>
    <property type="match status" value="1"/>
</dbReference>
<dbReference type="PROSITE" id="PS51722">
    <property type="entry name" value="G_TR_2"/>
    <property type="match status" value="1"/>
</dbReference>
<dbReference type="PRINTS" id="PR00315">
    <property type="entry name" value="ELONGATNFCT"/>
</dbReference>
<dbReference type="InterPro" id="IPR014721">
    <property type="entry name" value="Ribsml_uS5_D2-typ_fold_subgr"/>
</dbReference>
<dbReference type="NCBIfam" id="TIGR00231">
    <property type="entry name" value="small_GTP"/>
    <property type="match status" value="1"/>
</dbReference>
<dbReference type="Pfam" id="PF03764">
    <property type="entry name" value="EFG_IV"/>
    <property type="match status" value="1"/>
</dbReference>
<dbReference type="CDD" id="cd01886">
    <property type="entry name" value="EF-G"/>
    <property type="match status" value="1"/>
</dbReference>
<gene>
    <name evidence="8" type="ORF">NDN08_007514</name>
</gene>
<feature type="binding site" evidence="6">
    <location>
        <begin position="122"/>
        <end position="126"/>
    </location>
    <ligand>
        <name>GTP</name>
        <dbReference type="ChEBI" id="CHEBI:37565"/>
    </ligand>
</feature>
<proteinExistence type="inferred from homology"/>
<dbReference type="GO" id="GO:0070125">
    <property type="term" value="P:mitochondrial translational elongation"/>
    <property type="evidence" value="ECO:0007669"/>
    <property type="project" value="UniProtKB-UniRule"/>
</dbReference>
<dbReference type="FunFam" id="3.30.70.240:FF:000001">
    <property type="entry name" value="Elongation factor G"/>
    <property type="match status" value="1"/>
</dbReference>
<dbReference type="Gene3D" id="3.30.230.10">
    <property type="match status" value="1"/>
</dbReference>
<dbReference type="Gene3D" id="3.30.70.870">
    <property type="entry name" value="Elongation Factor G (Translational Gtpase), domain 3"/>
    <property type="match status" value="1"/>
</dbReference>
<dbReference type="InterPro" id="IPR005517">
    <property type="entry name" value="Transl_elong_EFG/EF2_IV"/>
</dbReference>
<dbReference type="InterPro" id="IPR035647">
    <property type="entry name" value="EFG_III/V"/>
</dbReference>
<dbReference type="GO" id="GO:0005739">
    <property type="term" value="C:mitochondrion"/>
    <property type="evidence" value="ECO:0007669"/>
    <property type="project" value="UniProtKB-SubCell"/>
</dbReference>
<dbReference type="FunFam" id="3.30.70.870:FF:000001">
    <property type="entry name" value="Elongation factor G"/>
    <property type="match status" value="1"/>
</dbReference>
<dbReference type="GO" id="GO:0003746">
    <property type="term" value="F:translation elongation factor activity"/>
    <property type="evidence" value="ECO:0007669"/>
    <property type="project" value="UniProtKB-UniRule"/>
</dbReference>
<dbReference type="InterPro" id="IPR009000">
    <property type="entry name" value="Transl_B-barrel_sf"/>
</dbReference>
<keyword evidence="9" id="KW-1185">Reference proteome</keyword>
<feature type="domain" description="Tr-type G" evidence="7">
    <location>
        <begin position="46"/>
        <end position="323"/>
    </location>
</feature>
<dbReference type="InterPro" id="IPR020568">
    <property type="entry name" value="Ribosomal_Su5_D2-typ_SF"/>
</dbReference>
<dbReference type="Pfam" id="PF14492">
    <property type="entry name" value="EFG_III"/>
    <property type="match status" value="1"/>
</dbReference>
<dbReference type="SUPFAM" id="SSF54980">
    <property type="entry name" value="EF-G C-terminal domain-like"/>
    <property type="match status" value="2"/>
</dbReference>
<dbReference type="InterPro" id="IPR005225">
    <property type="entry name" value="Small_GTP-bd"/>
</dbReference>
<comment type="similarity">
    <text evidence="6">Belongs to the GTP-binding elongation factor family. EF-G/EF-2 subfamily.</text>
</comment>
<keyword evidence="3 6" id="KW-0251">Elongation factor</keyword>
<dbReference type="Gene3D" id="3.30.70.240">
    <property type="match status" value="1"/>
</dbReference>
<dbReference type="Pfam" id="PF03144">
    <property type="entry name" value="GTP_EFTU_D2"/>
    <property type="match status" value="1"/>
</dbReference>
<dbReference type="InterPro" id="IPR000640">
    <property type="entry name" value="EFG_V-like"/>
</dbReference>
<feature type="binding site" evidence="6">
    <location>
        <begin position="176"/>
        <end position="179"/>
    </location>
    <ligand>
        <name>GTP</name>
        <dbReference type="ChEBI" id="CHEBI:37565"/>
    </ligand>
</feature>
<dbReference type="HAMAP" id="MF_00054_B">
    <property type="entry name" value="EF_G_EF_2_B"/>
    <property type="match status" value="1"/>
</dbReference>
<accession>A0AAV8V203</accession>
<dbReference type="SUPFAM" id="SSF54211">
    <property type="entry name" value="Ribosomal protein S5 domain 2-like"/>
    <property type="match status" value="1"/>
</dbReference>
<dbReference type="PANTHER" id="PTHR43636">
    <property type="entry name" value="ELONGATION FACTOR G, MITOCHONDRIAL"/>
    <property type="match status" value="1"/>
</dbReference>
<dbReference type="InterPro" id="IPR000795">
    <property type="entry name" value="T_Tr_GTP-bd_dom"/>
</dbReference>
<dbReference type="NCBIfam" id="NF009381">
    <property type="entry name" value="PRK12740.1-5"/>
    <property type="match status" value="1"/>
</dbReference>
<protein>
    <recommendedName>
        <fullName evidence="6">Elongation factor G, mitochondrial</fullName>
        <shortName evidence="6">EF-Gmt</shortName>
    </recommendedName>
    <alternativeName>
        <fullName evidence="6">Elongation factor G 1, mitochondrial</fullName>
        <shortName evidence="6">mEF-G 1</shortName>
    </alternativeName>
    <alternativeName>
        <fullName evidence="6">Elongation factor G1</fullName>
    </alternativeName>
</protein>
<dbReference type="Proteomes" id="UP001157974">
    <property type="component" value="Unassembled WGS sequence"/>
</dbReference>
<name>A0AAV8V203_9RHOD</name>
<dbReference type="EMBL" id="JAMWBK010000002">
    <property type="protein sequence ID" value="KAJ8907402.1"/>
    <property type="molecule type" value="Genomic_DNA"/>
</dbReference>
<comment type="similarity">
    <text evidence="1">Belongs to the TRAFAC class translation factor GTPase superfamily. Classic translation factor GTPase family. EF-G/EF-2 subfamily.</text>
</comment>
<feature type="binding site" evidence="6">
    <location>
        <begin position="55"/>
        <end position="62"/>
    </location>
    <ligand>
        <name>GTP</name>
        <dbReference type="ChEBI" id="CHEBI:37565"/>
    </ligand>
</feature>
<dbReference type="CDD" id="cd16262">
    <property type="entry name" value="EFG_III"/>
    <property type="match status" value="1"/>
</dbReference>
<evidence type="ECO:0000256" key="2">
    <source>
        <dbReference type="ARBA" id="ARBA00022741"/>
    </source>
</evidence>
<dbReference type="FunFam" id="2.40.30.10:FF:000022">
    <property type="entry name" value="Elongation factor G, mitochondrial"/>
    <property type="match status" value="1"/>
</dbReference>
<keyword evidence="6" id="KW-0496">Mitochondrion</keyword>
<evidence type="ECO:0000313" key="9">
    <source>
        <dbReference type="Proteomes" id="UP001157974"/>
    </source>
</evidence>
<comment type="subcellular location">
    <subcellularLocation>
        <location evidence="6">Mitochondrion</location>
    </subcellularLocation>
</comment>
<evidence type="ECO:0000256" key="6">
    <source>
        <dbReference type="HAMAP-Rule" id="MF_03061"/>
    </source>
</evidence>
<evidence type="ECO:0000313" key="8">
    <source>
        <dbReference type="EMBL" id="KAJ8907402.1"/>
    </source>
</evidence>
<dbReference type="GO" id="GO:0005525">
    <property type="term" value="F:GTP binding"/>
    <property type="evidence" value="ECO:0007669"/>
    <property type="project" value="UniProtKB-UniRule"/>
</dbReference>
<dbReference type="Pfam" id="PF00009">
    <property type="entry name" value="GTP_EFTU"/>
    <property type="match status" value="1"/>
</dbReference>
<keyword evidence="5 6" id="KW-0342">GTP-binding</keyword>
<dbReference type="InterPro" id="IPR031157">
    <property type="entry name" value="G_TR_CS"/>
</dbReference>
<evidence type="ECO:0000256" key="1">
    <source>
        <dbReference type="ARBA" id="ARBA00005870"/>
    </source>
</evidence>
<sequence length="743" mass="82748">MLRTRRASTLAEREVEYPACISATIEGSDSSNGYSSESAAFQNRLKYLRNFGISAHIDSGKTTLTERVLFYTGRIKSIHEVKGKDGVGAKMDFMELEREKGITIQSAATHTKWNNFGFNLIDTPGHVDFTIEVERALKVLDGAVMVLCGVSGVQSQSITVDRQMKRYDVPRLTFINKLDRRGANPWRIIEQIRTKLRNNCAATQIPIGLEDDHEGVVDLITREAIYFEGAHGHILRTAECPPELVDQMESKRIELIEKLADVDDYIGDKYLEEARISEKDLYEAIRKTTIARTFTPVLLGSALKNKGVQPLLDGVCAYLPSPTEAQNYAIKPAADGIGEEKLLVKTDDREPTIALAFKLEDKKFGQLTYVRVYQGSISKGDVLLNTRNDKKIKIPRLVRTNAEDMEDLKKAGAGEICALFGVDCASGDTFTNPNQASKLSMESLHVPEPVISLAVKPMKTDTGSFSKAIARFTREDPTFHFEVDQDTGDRVISGMGELHLEIYVERMKREYHCPVETGKPRVNYKENILRKANFEHLLKKQTGGSGQFAGVSGFIEPVGDGSRENIFDNRCTGTNIPSQFYPAIEKGFQEGLREGPLAGCAIEGVRFVLMDGRSHLVDSSEIAFKAATRHAFKEAFLKAAPSLLEPIMNMQVQIPGEFQGQVIGALSKRRGVVMNSTSIDENIVMDMEVPLGDMFGFSTELRSLTQGKGEFAMEYLEHRGAPRNTVARVAEEHQQKMEELRKN</sequence>
<evidence type="ECO:0000259" key="7">
    <source>
        <dbReference type="PROSITE" id="PS51722"/>
    </source>
</evidence>
<dbReference type="AlphaFoldDB" id="A0AAV8V203"/>
<dbReference type="SMART" id="SM00838">
    <property type="entry name" value="EFG_C"/>
    <property type="match status" value="1"/>
</dbReference>
<dbReference type="SUPFAM" id="SSF50447">
    <property type="entry name" value="Translation proteins"/>
    <property type="match status" value="1"/>
</dbReference>
<dbReference type="Gene3D" id="2.40.30.10">
    <property type="entry name" value="Translation factors"/>
    <property type="match status" value="1"/>
</dbReference>
<dbReference type="InterPro" id="IPR009022">
    <property type="entry name" value="EFG_III"/>
</dbReference>
<dbReference type="Pfam" id="PF00679">
    <property type="entry name" value="EFG_C"/>
    <property type="match status" value="1"/>
</dbReference>
<dbReference type="GO" id="GO:0003924">
    <property type="term" value="F:GTPase activity"/>
    <property type="evidence" value="ECO:0007669"/>
    <property type="project" value="UniProtKB-UniRule"/>
</dbReference>
<organism evidence="8 9">
    <name type="scientific">Rhodosorus marinus</name>
    <dbReference type="NCBI Taxonomy" id="101924"/>
    <lineage>
        <taxon>Eukaryota</taxon>
        <taxon>Rhodophyta</taxon>
        <taxon>Stylonematophyceae</taxon>
        <taxon>Stylonematales</taxon>
        <taxon>Stylonemataceae</taxon>
        <taxon>Rhodosorus</taxon>
    </lineage>
</organism>
<dbReference type="PROSITE" id="PS00301">
    <property type="entry name" value="G_TR_1"/>
    <property type="match status" value="1"/>
</dbReference>
<dbReference type="NCBIfam" id="TIGR00484">
    <property type="entry name" value="EF-G"/>
    <property type="match status" value="1"/>
</dbReference>
<dbReference type="CDD" id="cd04091">
    <property type="entry name" value="mtEFG1_II_like"/>
    <property type="match status" value="1"/>
</dbReference>
<dbReference type="InterPro" id="IPR004161">
    <property type="entry name" value="EFTu-like_2"/>
</dbReference>
<evidence type="ECO:0000256" key="4">
    <source>
        <dbReference type="ARBA" id="ARBA00022917"/>
    </source>
</evidence>
<evidence type="ECO:0000256" key="5">
    <source>
        <dbReference type="ARBA" id="ARBA00023134"/>
    </source>
</evidence>
<dbReference type="InterPro" id="IPR004540">
    <property type="entry name" value="Transl_elong_EFG/EF2"/>
</dbReference>
<dbReference type="InterPro" id="IPR027417">
    <property type="entry name" value="P-loop_NTPase"/>
</dbReference>
<comment type="pathway">
    <text evidence="6">Protein biosynthesis; polypeptide chain elongation.</text>
</comment>
<dbReference type="CDD" id="cd01434">
    <property type="entry name" value="EFG_mtEFG1_IV"/>
    <property type="match status" value="1"/>
</dbReference>
<dbReference type="InterPro" id="IPR047872">
    <property type="entry name" value="EFG_IV"/>
</dbReference>